<reference evidence="2 4" key="1">
    <citation type="submission" date="2015-08" db="EMBL/GenBank/DDBJ databases">
        <title>Draft Genome Sequence of Rathayibacter sp. Strain VKM Ac-2596 Isolated from Leaf Gall Induced by Plant-Parasitic Nematodes.</title>
        <authorList>
            <person name="Vasilenko O.V."/>
            <person name="Starodumova I.P."/>
            <person name="Tarlachkov S.V."/>
            <person name="Dorofeeva L.V."/>
            <person name="Evtushenko L.I."/>
        </authorList>
    </citation>
    <scope>NUCLEOTIDE SEQUENCE [LARGE SCALE GENOMIC DNA]</scope>
    <source>
        <strain evidence="2 4">VKM Ac-2596</strain>
    </source>
</reference>
<feature type="chain" id="PRO_5041598061" evidence="1">
    <location>
        <begin position="25"/>
        <end position="342"/>
    </location>
</feature>
<evidence type="ECO:0000256" key="1">
    <source>
        <dbReference type="SAM" id="SignalP"/>
    </source>
</evidence>
<reference evidence="3" key="3">
    <citation type="submission" date="2019-12" db="EMBL/GenBank/DDBJ databases">
        <title>Complete and Draft Genome Sequences of New Strains and Members of Some Known Species of the Genus Rathayibacter isolated from Plants.</title>
        <authorList>
            <person name="Tarlachkov S.V."/>
            <person name="Starodumova I.P."/>
            <person name="Dorofeeva L.V."/>
            <person name="Prisyazhnaya N.V."/>
            <person name="Leyn S.A."/>
            <person name="Zlamal J.E."/>
            <person name="Elane M.L."/>
            <person name="Osterman A.L."/>
            <person name="Nadler S.A."/>
            <person name="Subbotin S.A."/>
            <person name="Evtushenko L.I."/>
        </authorList>
    </citation>
    <scope>NUCLEOTIDE SEQUENCE</scope>
    <source>
        <strain evidence="3">VKM Ac-2761</strain>
    </source>
</reference>
<dbReference type="Proteomes" id="UP000076717">
    <property type="component" value="Unassembled WGS sequence"/>
</dbReference>
<dbReference type="RefSeq" id="WP_068207647.1">
    <property type="nucleotide sequence ID" value="NZ_CP047186.1"/>
</dbReference>
<dbReference type="EMBL" id="CP047186">
    <property type="protein sequence ID" value="QHC54793.1"/>
    <property type="molecule type" value="Genomic_DNA"/>
</dbReference>
<name>A0A166D9L3_9MICO</name>
<keyword evidence="1" id="KW-0732">Signal</keyword>
<feature type="signal peptide" evidence="1">
    <location>
        <begin position="1"/>
        <end position="24"/>
    </location>
</feature>
<protein>
    <submittedName>
        <fullName evidence="2">Uncharacterized protein</fullName>
    </submittedName>
</protein>
<evidence type="ECO:0000313" key="2">
    <source>
        <dbReference type="EMBL" id="KZX22527.1"/>
    </source>
</evidence>
<reference evidence="5" key="2">
    <citation type="submission" date="2019-12" db="EMBL/GenBank/DDBJ databases">
        <title>Complete and draft genome sequences of new strains and members of some known species of the genus Rathayibacter isolated from plants.</title>
        <authorList>
            <person name="Tarlachkov S.V."/>
            <person name="Starodumova I.P."/>
            <person name="Dorofeeva L.V."/>
            <person name="Prisyazhnaya N.V."/>
            <person name="Leyn S."/>
            <person name="Zlamal J."/>
            <person name="Elan M."/>
            <person name="Osterman A.L."/>
            <person name="Nadler S."/>
            <person name="Subbotin S.A."/>
            <person name="Evtushenko L.I."/>
        </authorList>
    </citation>
    <scope>NUCLEOTIDE SEQUENCE [LARGE SCALE GENOMIC DNA]</scope>
    <source>
        <strain evidence="5">VKM Ac-2761</strain>
    </source>
</reference>
<accession>A0A166D9L3</accession>
<dbReference type="Proteomes" id="UP000465031">
    <property type="component" value="Chromosome"/>
</dbReference>
<evidence type="ECO:0000313" key="4">
    <source>
        <dbReference type="Proteomes" id="UP000076717"/>
    </source>
</evidence>
<dbReference type="AlphaFoldDB" id="A0A166D9L3"/>
<organism evidence="2 4">
    <name type="scientific">Rathayibacter tanaceti</name>
    <dbReference type="NCBI Taxonomy" id="1671680"/>
    <lineage>
        <taxon>Bacteria</taxon>
        <taxon>Bacillati</taxon>
        <taxon>Actinomycetota</taxon>
        <taxon>Actinomycetes</taxon>
        <taxon>Micrococcales</taxon>
        <taxon>Microbacteriaceae</taxon>
        <taxon>Rathayibacter</taxon>
    </lineage>
</organism>
<evidence type="ECO:0000313" key="5">
    <source>
        <dbReference type="Proteomes" id="UP000465031"/>
    </source>
</evidence>
<dbReference type="EMBL" id="LIIN01000005">
    <property type="protein sequence ID" value="KZX22527.1"/>
    <property type="molecule type" value="Genomic_DNA"/>
</dbReference>
<dbReference type="KEGG" id="rte:GSU10_03440"/>
<dbReference type="OrthoDB" id="4412570at2"/>
<keyword evidence="4" id="KW-1185">Reference proteome</keyword>
<evidence type="ECO:0000313" key="3">
    <source>
        <dbReference type="EMBL" id="QHC54793.1"/>
    </source>
</evidence>
<sequence>MQMHKKIGWTVMCGVLLASTVVQGGAASAEESDGVLEALTDVTAQSASTATRVLDNVAVVPMDNAGNSAVDTTVQGAEVVIPTDLSDPVNLWIPGSDAGMTISLPFSDKASSAEVLSPGIVSFNNNNTSTAAVTKDDGSLVIATVIDSSDAPDRYTYTVNGAPGSSLQAQTDGTVFLMDEANENILGGFLPAWARDAAGNDVPTRYEITGSELTQIVDLSSPDIVFPVVADPQAGYTLLEGVWKNRPGGYSYGTGSQWSTRLSAWGATVWASGLVGHQTVKTQGWVEWVNGVAPTTTTIHQQFDCHAVFGYAIWKAGIWWDFETARQSHPNWFTDPKDCNWP</sequence>
<gene>
    <name evidence="2" type="ORF">ACH61_00293</name>
    <name evidence="3" type="ORF">GSU10_03440</name>
</gene>
<proteinExistence type="predicted"/>